<sequence length="515" mass="58295">MAANNSDEELRLLYDVVRSLPPMPLNDLLSRKLCPQCILRLFGKYGPIYAHYSRISAIFSEVVGHQPSCDDPSNEGLAVEDDICSVCYGILQFIHAEKQALVNKGCANDFAALICELARQEGHQADCFSLEVSVPPIIMEKENAVRLCMKEKYSSEDWFQEILQSEAISVKDVVKLSITKLLEKQLGVKSDSSSFRVRLTYTSTERPMKNANGRENNHAGKKRKTGFGNTVGGNRCESTVTETDLKQSPESLQENISCRQLERKISPCYLEILCSRTPIYIGGRYLKYSRNVSQSRWIIDDERMGEASVEEILGNGVLPLCRGDNYKFHAAGREDIDVRMLGSGRPFLLEIQNPRMLPSELSIKEMEMKINSLESKLLKVKNLKVVDDQGWTLMREGEADKQKQYAAIVWISRPLEDKDLVTISSLRDMKVLQSTPVRVLHRRSPLEREKTIHWMKVEKIIGSTQYFLLHLCTQAGTYIKEFVHGDLGRTHPSLGSILGCRAEILQLDVTDVKMD</sequence>
<dbReference type="Pfam" id="PF21237">
    <property type="entry name" value="Pus10_N_euk"/>
    <property type="match status" value="1"/>
</dbReference>
<dbReference type="GO" id="GO:0031119">
    <property type="term" value="P:tRNA pseudouridine synthesis"/>
    <property type="evidence" value="ECO:0007669"/>
    <property type="project" value="UniProtKB-ARBA"/>
</dbReference>
<dbReference type="InterPro" id="IPR039894">
    <property type="entry name" value="Pus10-like"/>
</dbReference>
<dbReference type="InterPro" id="IPR048741">
    <property type="entry name" value="Pus10-like_C"/>
</dbReference>
<evidence type="ECO:0000259" key="9">
    <source>
        <dbReference type="Pfam" id="PF21237"/>
    </source>
</evidence>
<dbReference type="PANTHER" id="PTHR21568:SF0">
    <property type="entry name" value="TRNA PSEUDOURIDINE SYNTHASE PUS10"/>
    <property type="match status" value="1"/>
</dbReference>
<keyword evidence="12" id="KW-1185">Reference proteome</keyword>
<dbReference type="InterPro" id="IPR048742">
    <property type="entry name" value="Pus10_N_euk"/>
</dbReference>
<dbReference type="FunFam" id="3.30.70.2510:FF:000001">
    <property type="entry name" value="tRNA pseudouridine synthase Pus10"/>
    <property type="match status" value="1"/>
</dbReference>
<dbReference type="PANTHER" id="PTHR21568">
    <property type="entry name" value="TRNA PSEUDOURIDINE SYNTHASE PUS10"/>
    <property type="match status" value="1"/>
</dbReference>
<evidence type="ECO:0000259" key="10">
    <source>
        <dbReference type="Pfam" id="PF21238"/>
    </source>
</evidence>
<keyword evidence="3" id="KW-0819">tRNA processing</keyword>
<dbReference type="OMA" id="WCDILED"/>
<dbReference type="OrthoDB" id="271937at2759"/>
<dbReference type="NCBIfam" id="TIGR01213">
    <property type="entry name" value="pseudo_Pus10arc"/>
    <property type="match status" value="1"/>
</dbReference>
<dbReference type="AlphaFoldDB" id="A0A0J8DX46"/>
<evidence type="ECO:0000256" key="1">
    <source>
        <dbReference type="ARBA" id="ARBA00009652"/>
    </source>
</evidence>
<dbReference type="EC" id="5.4.99.25" evidence="2"/>
<accession>A0A0J8DX46</accession>
<dbReference type="GO" id="GO:0003723">
    <property type="term" value="F:RNA binding"/>
    <property type="evidence" value="ECO:0007669"/>
    <property type="project" value="InterPro"/>
</dbReference>
<name>A0A0J8DX46_BETVV</name>
<evidence type="ECO:0000256" key="8">
    <source>
        <dbReference type="SAM" id="MobiDB-lite"/>
    </source>
</evidence>
<feature type="domain" description="Pus10-like C-terminal" evidence="10">
    <location>
        <begin position="280"/>
        <end position="512"/>
    </location>
</feature>
<dbReference type="EMBL" id="KQ090469">
    <property type="protein sequence ID" value="KMS95440.1"/>
    <property type="molecule type" value="Genomic_DNA"/>
</dbReference>
<dbReference type="GO" id="GO:0160148">
    <property type="term" value="F:tRNA pseudouridine(55) synthase activity"/>
    <property type="evidence" value="ECO:0007669"/>
    <property type="project" value="UniProtKB-EC"/>
</dbReference>
<dbReference type="FunFam" id="3.30.70.3190:FF:000001">
    <property type="entry name" value="tRNA pseudouridine synthase Pus10"/>
    <property type="match status" value="1"/>
</dbReference>
<evidence type="ECO:0000256" key="2">
    <source>
        <dbReference type="ARBA" id="ARBA00012787"/>
    </source>
</evidence>
<dbReference type="Proteomes" id="UP000035740">
    <property type="component" value="Unassembled WGS sequence"/>
</dbReference>
<dbReference type="GO" id="GO:0009507">
    <property type="term" value="C:chloroplast"/>
    <property type="evidence" value="ECO:0007669"/>
    <property type="project" value="EnsemblPlants"/>
</dbReference>
<dbReference type="KEGG" id="bvg:104884404"/>
<evidence type="ECO:0000256" key="5">
    <source>
        <dbReference type="ARBA" id="ARBA00075270"/>
    </source>
</evidence>
<comment type="similarity">
    <text evidence="1">Belongs to the pseudouridine synthase Pus10 family.</text>
</comment>
<protein>
    <recommendedName>
        <fullName evidence="2">tRNA pseudouridine(55) synthase</fullName>
        <ecNumber evidence="2">5.4.99.25</ecNumber>
    </recommendedName>
    <alternativeName>
        <fullName evidence="7">tRNA pseudouridine 55 synthase</fullName>
    </alternativeName>
    <alternativeName>
        <fullName evidence="5">tRNA pseudouridylate synthase</fullName>
    </alternativeName>
    <alternativeName>
        <fullName evidence="6">tRNA-uridine isomerase</fullName>
    </alternativeName>
</protein>
<evidence type="ECO:0000256" key="6">
    <source>
        <dbReference type="ARBA" id="ARBA00079393"/>
    </source>
</evidence>
<keyword evidence="4" id="KW-0413">Isomerase</keyword>
<evidence type="ECO:0000313" key="11">
    <source>
        <dbReference type="EMBL" id="KMS95440.1"/>
    </source>
</evidence>
<feature type="domain" description="Pus10 N-terminal eukaryotes" evidence="9">
    <location>
        <begin position="84"/>
        <end position="205"/>
    </location>
</feature>
<evidence type="ECO:0000313" key="12">
    <source>
        <dbReference type="Proteomes" id="UP000035740"/>
    </source>
</evidence>
<organism evidence="11 12">
    <name type="scientific">Beta vulgaris subsp. vulgaris</name>
    <name type="common">Beet</name>
    <dbReference type="NCBI Taxonomy" id="3555"/>
    <lineage>
        <taxon>Eukaryota</taxon>
        <taxon>Viridiplantae</taxon>
        <taxon>Streptophyta</taxon>
        <taxon>Embryophyta</taxon>
        <taxon>Tracheophyta</taxon>
        <taxon>Spermatophyta</taxon>
        <taxon>Magnoliopsida</taxon>
        <taxon>eudicotyledons</taxon>
        <taxon>Gunneridae</taxon>
        <taxon>Pentapetalae</taxon>
        <taxon>Caryophyllales</taxon>
        <taxon>Chenopodiaceae</taxon>
        <taxon>Betoideae</taxon>
        <taxon>Beta</taxon>
    </lineage>
</organism>
<dbReference type="eggNOG" id="KOG2364">
    <property type="taxonomic scope" value="Eukaryota"/>
</dbReference>
<dbReference type="Gene3D" id="3.30.70.2510">
    <property type="match status" value="1"/>
</dbReference>
<proteinExistence type="inferred from homology"/>
<feature type="region of interest" description="Disordered" evidence="8">
    <location>
        <begin position="207"/>
        <end position="233"/>
    </location>
</feature>
<evidence type="ECO:0000256" key="7">
    <source>
        <dbReference type="ARBA" id="ARBA00083669"/>
    </source>
</evidence>
<evidence type="ECO:0000256" key="4">
    <source>
        <dbReference type="ARBA" id="ARBA00023235"/>
    </source>
</evidence>
<evidence type="ECO:0000256" key="3">
    <source>
        <dbReference type="ARBA" id="ARBA00022694"/>
    </source>
</evidence>
<gene>
    <name evidence="11" type="ORF">BVRB_008190</name>
</gene>
<dbReference type="InterPro" id="IPR020103">
    <property type="entry name" value="PsdUridine_synth_cat_dom_sf"/>
</dbReference>
<dbReference type="Pfam" id="PF21238">
    <property type="entry name" value="Pus10_C"/>
    <property type="match status" value="1"/>
</dbReference>
<dbReference type="SUPFAM" id="SSF55120">
    <property type="entry name" value="Pseudouridine synthase"/>
    <property type="match status" value="1"/>
</dbReference>
<dbReference type="Gramene" id="KMS95440">
    <property type="protein sequence ID" value="KMS95440"/>
    <property type="gene ID" value="BVRB_008190"/>
</dbReference>
<dbReference type="Gene3D" id="3.30.70.3190">
    <property type="match status" value="1"/>
</dbReference>
<reference evidence="11 12" key="1">
    <citation type="journal article" date="2014" name="Nature">
        <title>The genome of the recently domesticated crop plant sugar beet (Beta vulgaris).</title>
        <authorList>
            <person name="Dohm J.C."/>
            <person name="Minoche A.E."/>
            <person name="Holtgrawe D."/>
            <person name="Capella-Gutierrez S."/>
            <person name="Zakrzewski F."/>
            <person name="Tafer H."/>
            <person name="Rupp O."/>
            <person name="Sorensen T.R."/>
            <person name="Stracke R."/>
            <person name="Reinhardt R."/>
            <person name="Goesmann A."/>
            <person name="Kraft T."/>
            <person name="Schulz B."/>
            <person name="Stadler P.F."/>
            <person name="Schmidt T."/>
            <person name="Gabaldon T."/>
            <person name="Lehrach H."/>
            <person name="Weisshaar B."/>
            <person name="Himmelbauer H."/>
        </authorList>
    </citation>
    <scope>NUCLEOTIDE SEQUENCE [LARGE SCALE GENOMIC DNA]</scope>
    <source>
        <tissue evidence="11">Taproot</tissue>
    </source>
</reference>